<gene>
    <name evidence="3" type="ORF">SAMN04487931_102213</name>
</gene>
<dbReference type="AlphaFoldDB" id="A0A1H2DUV4"/>
<feature type="domain" description="Creatinase N-terminal" evidence="2">
    <location>
        <begin position="16"/>
        <end position="138"/>
    </location>
</feature>
<dbReference type="InterPro" id="IPR050659">
    <property type="entry name" value="Peptidase_M24B"/>
</dbReference>
<dbReference type="GO" id="GO:0008235">
    <property type="term" value="F:metalloexopeptidase activity"/>
    <property type="evidence" value="ECO:0007669"/>
    <property type="project" value="UniProtKB-ARBA"/>
</dbReference>
<dbReference type="Proteomes" id="UP000199608">
    <property type="component" value="Unassembled WGS sequence"/>
</dbReference>
<dbReference type="GO" id="GO:0004177">
    <property type="term" value="F:aminopeptidase activity"/>
    <property type="evidence" value="ECO:0007669"/>
    <property type="project" value="UniProtKB-KW"/>
</dbReference>
<keyword evidence="3" id="KW-0645">Protease</keyword>
<dbReference type="InterPro" id="IPR001714">
    <property type="entry name" value="Pept_M24_MAP"/>
</dbReference>
<keyword evidence="4" id="KW-1185">Reference proteome</keyword>
<dbReference type="SUPFAM" id="SSF53092">
    <property type="entry name" value="Creatinase/prolidase N-terminal domain"/>
    <property type="match status" value="1"/>
</dbReference>
<dbReference type="PANTHER" id="PTHR46112">
    <property type="entry name" value="AMINOPEPTIDASE"/>
    <property type="match status" value="1"/>
</dbReference>
<dbReference type="InterPro" id="IPR036005">
    <property type="entry name" value="Creatinase/aminopeptidase-like"/>
</dbReference>
<keyword evidence="3" id="KW-0031">Aminopeptidase</keyword>
<proteinExistence type="predicted"/>
<accession>A0A1H2DUV4</accession>
<dbReference type="EMBL" id="FNLL01000002">
    <property type="protein sequence ID" value="SDT86584.1"/>
    <property type="molecule type" value="Genomic_DNA"/>
</dbReference>
<dbReference type="Pfam" id="PF00557">
    <property type="entry name" value="Peptidase_M24"/>
    <property type="match status" value="1"/>
</dbReference>
<dbReference type="InterPro" id="IPR029149">
    <property type="entry name" value="Creatin/AminoP/Spt16_N"/>
</dbReference>
<dbReference type="Gene3D" id="3.90.230.10">
    <property type="entry name" value="Creatinase/methionine aminopeptidase superfamily"/>
    <property type="match status" value="1"/>
</dbReference>
<feature type="domain" description="Peptidase M24" evidence="1">
    <location>
        <begin position="149"/>
        <end position="383"/>
    </location>
</feature>
<protein>
    <submittedName>
        <fullName evidence="3">Xaa-Pro aminopeptidase</fullName>
    </submittedName>
</protein>
<sequence>MTTELAKIPENEIKNRIYTLKQKMENNNIEAVFLTHKPDICYFSGTSQDCYLYINIDHDPVLFVKRYLPRARKESCIKNIFQIPSITHIPEKIINLHSNLPKTCGLTFDVVPVRDFYFYQKLFTSTCFIDCTPVVNDCKQIKSDHEIKQMKTAAKLSEKTFSYIQENIRPGISEMEFCGIYETFARKFGHSGTLLTRHYRAEGFPFHLLSGKNGGVAGAVDTPCCGIGTSISHPFGAGAKIIERNEPILIDFGTILNGYHMDETRMFVLGDMDQKAMDASKAALEILYTLLSQMKPGVTMGDIFEKAIKSAKNLGYEEQFLGLPGIKSNFIGHSIGMELVESPIISKGNKDILKPGMVFAVEPKFIFKNEFAAGIESVIQITKNSSCFLSTTPNKIFICK</sequence>
<dbReference type="InterPro" id="IPR000587">
    <property type="entry name" value="Creatinase_N"/>
</dbReference>
<evidence type="ECO:0000313" key="3">
    <source>
        <dbReference type="EMBL" id="SDT86584.1"/>
    </source>
</evidence>
<reference evidence="4" key="1">
    <citation type="submission" date="2016-10" db="EMBL/GenBank/DDBJ databases">
        <authorList>
            <person name="Varghese N."/>
            <person name="Submissions S."/>
        </authorList>
    </citation>
    <scope>NUCLEOTIDE SEQUENCE [LARGE SCALE GENOMIC DNA]</scope>
    <source>
        <strain evidence="4">DSM 3384</strain>
    </source>
</reference>
<dbReference type="Gene3D" id="3.40.350.10">
    <property type="entry name" value="Creatinase/prolidase N-terminal domain"/>
    <property type="match status" value="1"/>
</dbReference>
<dbReference type="InterPro" id="IPR000994">
    <property type="entry name" value="Pept_M24"/>
</dbReference>
<evidence type="ECO:0000259" key="2">
    <source>
        <dbReference type="Pfam" id="PF01321"/>
    </source>
</evidence>
<evidence type="ECO:0000313" key="4">
    <source>
        <dbReference type="Proteomes" id="UP000199608"/>
    </source>
</evidence>
<name>A0A1H2DUV4_9BACT</name>
<dbReference type="PANTHER" id="PTHR46112:SF2">
    <property type="entry name" value="XAA-PRO AMINOPEPTIDASE P-RELATED"/>
    <property type="match status" value="1"/>
</dbReference>
<keyword evidence="3" id="KW-0378">Hydrolase</keyword>
<dbReference type="Pfam" id="PF01321">
    <property type="entry name" value="Creatinase_N"/>
    <property type="match status" value="1"/>
</dbReference>
<evidence type="ECO:0000259" key="1">
    <source>
        <dbReference type="Pfam" id="PF00557"/>
    </source>
</evidence>
<dbReference type="PRINTS" id="PR00599">
    <property type="entry name" value="MAPEPTIDASE"/>
</dbReference>
<dbReference type="RefSeq" id="WP_092230464.1">
    <property type="nucleotide sequence ID" value="NZ_FNLL01000002.1"/>
</dbReference>
<organism evidence="3 4">
    <name type="scientific">Desulfobacula phenolica</name>
    <dbReference type="NCBI Taxonomy" id="90732"/>
    <lineage>
        <taxon>Bacteria</taxon>
        <taxon>Pseudomonadati</taxon>
        <taxon>Thermodesulfobacteriota</taxon>
        <taxon>Desulfobacteria</taxon>
        <taxon>Desulfobacterales</taxon>
        <taxon>Desulfobacteraceae</taxon>
        <taxon>Desulfobacula</taxon>
    </lineage>
</organism>
<dbReference type="CDD" id="cd01066">
    <property type="entry name" value="APP_MetAP"/>
    <property type="match status" value="1"/>
</dbReference>
<dbReference type="SUPFAM" id="SSF55920">
    <property type="entry name" value="Creatinase/aminopeptidase"/>
    <property type="match status" value="1"/>
</dbReference>